<proteinExistence type="inferred from homology"/>
<dbReference type="InterPro" id="IPR029045">
    <property type="entry name" value="ClpP/crotonase-like_dom_sf"/>
</dbReference>
<dbReference type="GO" id="GO:0030288">
    <property type="term" value="C:outer membrane-bounded periplasmic space"/>
    <property type="evidence" value="ECO:0007669"/>
    <property type="project" value="TreeGrafter"/>
</dbReference>
<dbReference type="PATRIC" id="fig|1440763.5.peg.2171"/>
<accession>A0A0G9HB50</accession>
<feature type="region of interest" description="Disordered" evidence="6">
    <location>
        <begin position="752"/>
        <end position="775"/>
    </location>
</feature>
<dbReference type="KEGG" id="lrz:BJI69_10190"/>
<comment type="similarity">
    <text evidence="1 5">Belongs to the peptidase S41A family.</text>
</comment>
<keyword evidence="4 5" id="KW-0720">Serine protease</keyword>
<dbReference type="EMBL" id="CP017480">
    <property type="protein sequence ID" value="APG04226.1"/>
    <property type="molecule type" value="Genomic_DNA"/>
</dbReference>
<name>A0A0G9HB50_9GAMM</name>
<dbReference type="SUPFAM" id="SSF52096">
    <property type="entry name" value="ClpP/crotonase"/>
    <property type="match status" value="1"/>
</dbReference>
<evidence type="ECO:0000256" key="7">
    <source>
        <dbReference type="SAM" id="SignalP"/>
    </source>
</evidence>
<dbReference type="PANTHER" id="PTHR32060:SF22">
    <property type="entry name" value="CARBOXYL-TERMINAL-PROCESSING PEPTIDASE 3, CHLOROPLASTIC"/>
    <property type="match status" value="1"/>
</dbReference>
<dbReference type="Pfam" id="PF17804">
    <property type="entry name" value="TSP_NTD"/>
    <property type="match status" value="1"/>
</dbReference>
<dbReference type="SUPFAM" id="SSF50156">
    <property type="entry name" value="PDZ domain-like"/>
    <property type="match status" value="1"/>
</dbReference>
<gene>
    <name evidence="8" type="ORF">BJI69_10190</name>
</gene>
<evidence type="ECO:0000256" key="1">
    <source>
        <dbReference type="ARBA" id="ARBA00009179"/>
    </source>
</evidence>
<feature type="compositionally biased region" description="Low complexity" evidence="6">
    <location>
        <begin position="20"/>
        <end position="41"/>
    </location>
</feature>
<feature type="region of interest" description="Disordered" evidence="6">
    <location>
        <begin position="20"/>
        <end position="67"/>
    </location>
</feature>
<evidence type="ECO:0000256" key="6">
    <source>
        <dbReference type="SAM" id="MobiDB-lite"/>
    </source>
</evidence>
<dbReference type="Gene3D" id="3.90.226.10">
    <property type="entry name" value="2-enoyl-CoA Hydratase, Chain A, domain 1"/>
    <property type="match status" value="1"/>
</dbReference>
<dbReference type="InterPro" id="IPR036034">
    <property type="entry name" value="PDZ_sf"/>
</dbReference>
<dbReference type="Proteomes" id="UP000182987">
    <property type="component" value="Chromosome"/>
</dbReference>
<dbReference type="InterPro" id="IPR001478">
    <property type="entry name" value="PDZ"/>
</dbReference>
<dbReference type="SMART" id="SM00228">
    <property type="entry name" value="PDZ"/>
    <property type="match status" value="1"/>
</dbReference>
<dbReference type="AlphaFoldDB" id="A0A0G9HB50"/>
<dbReference type="FunFam" id="3.90.226.10:FF:000090">
    <property type="entry name" value="Tail-specific protease"/>
    <property type="match status" value="1"/>
</dbReference>
<dbReference type="Pfam" id="PF03572">
    <property type="entry name" value="Peptidase_S41"/>
    <property type="match status" value="1"/>
</dbReference>
<evidence type="ECO:0000256" key="5">
    <source>
        <dbReference type="RuleBase" id="RU004404"/>
    </source>
</evidence>
<dbReference type="InterPro" id="IPR020992">
    <property type="entry name" value="Tail_Prtase_C"/>
</dbReference>
<dbReference type="NCBIfam" id="TIGR00225">
    <property type="entry name" value="prc"/>
    <property type="match status" value="1"/>
</dbReference>
<dbReference type="Pfam" id="PF00595">
    <property type="entry name" value="PDZ"/>
    <property type="match status" value="1"/>
</dbReference>
<dbReference type="GO" id="GO:0008236">
    <property type="term" value="F:serine-type peptidase activity"/>
    <property type="evidence" value="ECO:0007669"/>
    <property type="project" value="UniProtKB-KW"/>
</dbReference>
<keyword evidence="9" id="KW-1185">Reference proteome</keyword>
<reference evidence="9" key="1">
    <citation type="submission" date="2016-09" db="EMBL/GenBank/DDBJ databases">
        <authorList>
            <person name="Lysoe E."/>
        </authorList>
    </citation>
    <scope>NUCLEOTIDE SEQUENCE [LARGE SCALE GENOMIC DNA]</scope>
    <source>
        <strain evidence="9">LJ96T</strain>
    </source>
</reference>
<organism evidence="8 9">
    <name type="scientific">Luteibacter rhizovicinus DSM 16549</name>
    <dbReference type="NCBI Taxonomy" id="1440763"/>
    <lineage>
        <taxon>Bacteria</taxon>
        <taxon>Pseudomonadati</taxon>
        <taxon>Pseudomonadota</taxon>
        <taxon>Gammaproteobacteria</taxon>
        <taxon>Lysobacterales</taxon>
        <taxon>Rhodanobacteraceae</taxon>
        <taxon>Luteibacter</taxon>
    </lineage>
</organism>
<dbReference type="PANTHER" id="PTHR32060">
    <property type="entry name" value="TAIL-SPECIFIC PROTEASE"/>
    <property type="match status" value="1"/>
</dbReference>
<evidence type="ECO:0000313" key="8">
    <source>
        <dbReference type="EMBL" id="APG04226.1"/>
    </source>
</evidence>
<keyword evidence="2 5" id="KW-0645">Protease</keyword>
<dbReference type="GO" id="GO:0004175">
    <property type="term" value="F:endopeptidase activity"/>
    <property type="evidence" value="ECO:0007669"/>
    <property type="project" value="TreeGrafter"/>
</dbReference>
<protein>
    <submittedName>
        <fullName evidence="8">Tail-specific protease</fullName>
    </submittedName>
</protein>
<dbReference type="InterPro" id="IPR004447">
    <property type="entry name" value="Peptidase_S41A"/>
</dbReference>
<dbReference type="Pfam" id="PF11818">
    <property type="entry name" value="DUF3340"/>
    <property type="match status" value="1"/>
</dbReference>
<dbReference type="PROSITE" id="PS50106">
    <property type="entry name" value="PDZ"/>
    <property type="match status" value="1"/>
</dbReference>
<evidence type="ECO:0000256" key="2">
    <source>
        <dbReference type="ARBA" id="ARBA00022670"/>
    </source>
</evidence>
<dbReference type="Gene3D" id="2.30.42.10">
    <property type="match status" value="1"/>
</dbReference>
<evidence type="ECO:0000313" key="9">
    <source>
        <dbReference type="Proteomes" id="UP000182987"/>
    </source>
</evidence>
<dbReference type="CDD" id="cd06782">
    <property type="entry name" value="cpPDZ_CPP-like"/>
    <property type="match status" value="1"/>
</dbReference>
<feature type="compositionally biased region" description="Polar residues" evidence="6">
    <location>
        <begin position="759"/>
        <end position="775"/>
    </location>
</feature>
<dbReference type="InterPro" id="IPR005151">
    <property type="entry name" value="Tail-specific_protease"/>
</dbReference>
<dbReference type="CDD" id="cd07560">
    <property type="entry name" value="Peptidase_S41_CPP"/>
    <property type="match status" value="1"/>
</dbReference>
<dbReference type="InterPro" id="IPR040573">
    <property type="entry name" value="TSP_N"/>
</dbReference>
<evidence type="ECO:0000256" key="4">
    <source>
        <dbReference type="ARBA" id="ARBA00022825"/>
    </source>
</evidence>
<sequence>MTLRPAFALLLALSAAGAQAQTAAPQQPGAAAPATKAATPQPKDASEAATSPEPQRKESSLPLKPTAAEAQASQLSARFLTRFHYQAQPLDDAMSAKIYKAYFDALDSEKVFFTQEDMDKFAPLKTQFDDAIWNQDLTGPFSVFNLYITRAVDRMNYARGLLKKGFDFSSNESFNFDRKKAAIPKNQAELDDVWRKRTMNDWLRLKLAGKSDDDIRKTLDKRYATYISRVRQLDDEDATQAFMTAYANSTDPHTDYLGPRAADAFDIAMRLSLEGIGAVLQARDDYTTIRELVPGGPAIKSGKMKAGDRIVAIGQGETGPMVDVVGWRQDDVVKLIRGKKDTTVRIEILPADAGVDGKHDIVTLVRKKVTMEEQAAKSKVIDVKDGDVTRKIGVIDLPTFYQDFGARRAGDTNFKSATRDVAKLLTELKAQKVEGVVIDLRNNGGGSLSEATELTGLFIDTGPVVQVRDARGQIDAQGDDAPGMSWDGPMAVLVNRGSASASEIFAAAIQDYGRGVIIGEPTFGKGTVQNLVDLDKFGKSVTGETAKYGELKMTIAEFIRINGDSTQLRGVTPDVMFPQNGDAKEFGESTYDNALPWRHIDPADYKPVADLKPIFGPLNAKHEARVANSPAWKLMLDEMAEYKKLRDKTDISLNFAARQAERKQYDALQTDFRNRRKAIFGSAGGAADAADDANNGDDGLNANERSLKTEIKAEADAKKAKDTPLEEAAHIVGDEVSLIKADPKVAAQVLPYGGRKIDSPQTAQVPQSPPAATTP</sequence>
<keyword evidence="7" id="KW-0732">Signal</keyword>
<dbReference type="GO" id="GO:0006508">
    <property type="term" value="P:proteolysis"/>
    <property type="evidence" value="ECO:0007669"/>
    <property type="project" value="UniProtKB-KW"/>
</dbReference>
<feature type="signal peptide" evidence="7">
    <location>
        <begin position="1"/>
        <end position="20"/>
    </location>
</feature>
<evidence type="ECO:0000256" key="3">
    <source>
        <dbReference type="ARBA" id="ARBA00022801"/>
    </source>
</evidence>
<dbReference type="STRING" id="1440763.BJI69_10190"/>
<dbReference type="OrthoDB" id="9812068at2"/>
<dbReference type="SMART" id="SM00245">
    <property type="entry name" value="TSPc"/>
    <property type="match status" value="1"/>
</dbReference>
<feature type="region of interest" description="Disordered" evidence="6">
    <location>
        <begin position="683"/>
        <end position="702"/>
    </location>
</feature>
<keyword evidence="3 5" id="KW-0378">Hydrolase</keyword>
<feature type="chain" id="PRO_5014228069" evidence="7">
    <location>
        <begin position="21"/>
        <end position="775"/>
    </location>
</feature>
<dbReference type="RefSeq" id="WP_046967886.1">
    <property type="nucleotide sequence ID" value="NZ_CP017480.1"/>
</dbReference>
<dbReference type="GO" id="GO:0007165">
    <property type="term" value="P:signal transduction"/>
    <property type="evidence" value="ECO:0007669"/>
    <property type="project" value="TreeGrafter"/>
</dbReference>